<reference evidence="1" key="1">
    <citation type="journal article" date="2020" name="mSystems">
        <title>Genome- and Community-Level Interaction Insights into Carbon Utilization and Element Cycling Functions of Hydrothermarchaeota in Hydrothermal Sediment.</title>
        <authorList>
            <person name="Zhou Z."/>
            <person name="Liu Y."/>
            <person name="Xu W."/>
            <person name="Pan J."/>
            <person name="Luo Z.H."/>
            <person name="Li M."/>
        </authorList>
    </citation>
    <scope>NUCLEOTIDE SEQUENCE [LARGE SCALE GENOMIC DNA]</scope>
    <source>
        <strain evidence="1">SpSt-123</strain>
    </source>
</reference>
<organism evidence="1">
    <name type="scientific">Fervidicoccus fontis</name>
    <dbReference type="NCBI Taxonomy" id="683846"/>
    <lineage>
        <taxon>Archaea</taxon>
        <taxon>Thermoproteota</taxon>
        <taxon>Thermoprotei</taxon>
        <taxon>Fervidicoccales</taxon>
        <taxon>Fervidicoccaceae</taxon>
        <taxon>Fervidicoccus</taxon>
    </lineage>
</organism>
<proteinExistence type="predicted"/>
<dbReference type="SUPFAM" id="SSF56112">
    <property type="entry name" value="Protein kinase-like (PK-like)"/>
    <property type="match status" value="1"/>
</dbReference>
<dbReference type="Gene3D" id="1.10.510.10">
    <property type="entry name" value="Transferase(Phosphotransferase) domain 1"/>
    <property type="match status" value="1"/>
</dbReference>
<comment type="caution">
    <text evidence="1">The sequence shown here is derived from an EMBL/GenBank/DDBJ whole genome shotgun (WGS) entry which is preliminary data.</text>
</comment>
<accession>A0A7C1ICK0</accession>
<sequence length="219" mass="25631">MLSQSIIIEINGKKYVKKSYGEIIGITKWIIANFPFVQLLYPFETDPWKRMVREYLFFVNPPRAARTPIIIGYYPNELVMIREYIDGKKVMLSTDDAVRLGEKLAEMHNENYCLGDTKPSNFVVLNNELYVIDAEQAIRECYEDAYRVWDVLFHILAVSITYTGASPREISNYMEDFLYSYVKKSPKALDYASIRRIIRFFSSINPLFGAKVQRILFEK</sequence>
<gene>
    <name evidence="1" type="ORF">ENO04_00370</name>
</gene>
<protein>
    <recommendedName>
        <fullName evidence="2">Serine/threonine protein kinase</fullName>
    </recommendedName>
</protein>
<evidence type="ECO:0000313" key="1">
    <source>
        <dbReference type="EMBL" id="HDS10070.1"/>
    </source>
</evidence>
<name>A0A7C1ICK0_9CREN</name>
<dbReference type="EMBL" id="DSDY01000013">
    <property type="protein sequence ID" value="HDS10070.1"/>
    <property type="molecule type" value="Genomic_DNA"/>
</dbReference>
<evidence type="ECO:0008006" key="2">
    <source>
        <dbReference type="Google" id="ProtNLM"/>
    </source>
</evidence>
<dbReference type="InterPro" id="IPR011009">
    <property type="entry name" value="Kinase-like_dom_sf"/>
</dbReference>
<dbReference type="AlphaFoldDB" id="A0A7C1ICK0"/>